<gene>
    <name evidence="2" type="ORF">L596_025837</name>
</gene>
<proteinExistence type="predicted"/>
<keyword evidence="3" id="KW-1185">Reference proteome</keyword>
<protein>
    <recommendedName>
        <fullName evidence="1">Beta-mannosidase Ig-fold domain-containing protein</fullName>
    </recommendedName>
</protein>
<dbReference type="EMBL" id="AZBU02000009">
    <property type="protein sequence ID" value="TKR65432.1"/>
    <property type="molecule type" value="Genomic_DNA"/>
</dbReference>
<dbReference type="AlphaFoldDB" id="A0A4U5M963"/>
<feature type="domain" description="Beta-mannosidase Ig-fold" evidence="1">
    <location>
        <begin position="89"/>
        <end position="162"/>
    </location>
</feature>
<dbReference type="InterPro" id="IPR041625">
    <property type="entry name" value="Beta-mannosidase_Ig"/>
</dbReference>
<dbReference type="STRING" id="34508.A0A4U5M963"/>
<sequence length="169" mass="18684">MAPVIASMSEFDHLAKTFVVSDLTTDLSNATVTLDSFVWNNGFEPVFTTRTKLDIKAFGKQVGYDGILLPDRLDSNADFGSLEISNFHQISHTEYKFTVDAEKLIPVVWIDTVDSVKYNGVIVTLSDNAFTMTAPQVTIIMTVRQNPKAVVLKHSDLKICHLGTCGLNE</sequence>
<organism evidence="2 3">
    <name type="scientific">Steinernema carpocapsae</name>
    <name type="common">Entomopathogenic nematode</name>
    <dbReference type="NCBI Taxonomy" id="34508"/>
    <lineage>
        <taxon>Eukaryota</taxon>
        <taxon>Metazoa</taxon>
        <taxon>Ecdysozoa</taxon>
        <taxon>Nematoda</taxon>
        <taxon>Chromadorea</taxon>
        <taxon>Rhabditida</taxon>
        <taxon>Tylenchina</taxon>
        <taxon>Panagrolaimomorpha</taxon>
        <taxon>Strongyloidoidea</taxon>
        <taxon>Steinernematidae</taxon>
        <taxon>Steinernema</taxon>
    </lineage>
</organism>
<comment type="caution">
    <text evidence="2">The sequence shown here is derived from an EMBL/GenBank/DDBJ whole genome shotgun (WGS) entry which is preliminary data.</text>
</comment>
<evidence type="ECO:0000313" key="2">
    <source>
        <dbReference type="EMBL" id="TKR65432.1"/>
    </source>
</evidence>
<reference evidence="2 3" key="1">
    <citation type="journal article" date="2015" name="Genome Biol.">
        <title>Comparative genomics of Steinernema reveals deeply conserved gene regulatory networks.</title>
        <authorList>
            <person name="Dillman A.R."/>
            <person name="Macchietto M."/>
            <person name="Porter C.F."/>
            <person name="Rogers A."/>
            <person name="Williams B."/>
            <person name="Antoshechkin I."/>
            <person name="Lee M.M."/>
            <person name="Goodwin Z."/>
            <person name="Lu X."/>
            <person name="Lewis E.E."/>
            <person name="Goodrich-Blair H."/>
            <person name="Stock S.P."/>
            <person name="Adams B.J."/>
            <person name="Sternberg P.W."/>
            <person name="Mortazavi A."/>
        </authorList>
    </citation>
    <scope>NUCLEOTIDE SEQUENCE [LARGE SCALE GENOMIC DNA]</scope>
    <source>
        <strain evidence="2 3">ALL</strain>
    </source>
</reference>
<evidence type="ECO:0000259" key="1">
    <source>
        <dbReference type="Pfam" id="PF17753"/>
    </source>
</evidence>
<evidence type="ECO:0000313" key="3">
    <source>
        <dbReference type="Proteomes" id="UP000298663"/>
    </source>
</evidence>
<name>A0A4U5M963_STECR</name>
<reference evidence="2 3" key="2">
    <citation type="journal article" date="2019" name="G3 (Bethesda)">
        <title>Hybrid Assembly of the Genome of the Entomopathogenic Nematode Steinernema carpocapsae Identifies the X-Chromosome.</title>
        <authorList>
            <person name="Serra L."/>
            <person name="Macchietto M."/>
            <person name="Macias-Munoz A."/>
            <person name="McGill C.J."/>
            <person name="Rodriguez I.M."/>
            <person name="Rodriguez B."/>
            <person name="Murad R."/>
            <person name="Mortazavi A."/>
        </authorList>
    </citation>
    <scope>NUCLEOTIDE SEQUENCE [LARGE SCALE GENOMIC DNA]</scope>
    <source>
        <strain evidence="2 3">ALL</strain>
    </source>
</reference>
<dbReference type="OrthoDB" id="2866996at2759"/>
<accession>A0A4U5M963</accession>
<dbReference type="Proteomes" id="UP000298663">
    <property type="component" value="Unassembled WGS sequence"/>
</dbReference>
<dbReference type="Pfam" id="PF17753">
    <property type="entry name" value="Ig_mannosidase"/>
    <property type="match status" value="1"/>
</dbReference>